<name>A0A1I2E747_9BACI</name>
<evidence type="ECO:0000313" key="3">
    <source>
        <dbReference type="Proteomes" id="UP000199516"/>
    </source>
</evidence>
<dbReference type="OrthoDB" id="367880at2"/>
<dbReference type="Proteomes" id="UP000199516">
    <property type="component" value="Unassembled WGS sequence"/>
</dbReference>
<gene>
    <name evidence="2" type="ORF">SAMN05192532_105135</name>
</gene>
<dbReference type="EMBL" id="FONT01000005">
    <property type="protein sequence ID" value="SFE88446.1"/>
    <property type="molecule type" value="Genomic_DNA"/>
</dbReference>
<feature type="region of interest" description="Disordered" evidence="1">
    <location>
        <begin position="1"/>
        <end position="20"/>
    </location>
</feature>
<organism evidence="2 3">
    <name type="scientific">Alteribacillus iranensis</name>
    <dbReference type="NCBI Taxonomy" id="930128"/>
    <lineage>
        <taxon>Bacteria</taxon>
        <taxon>Bacillati</taxon>
        <taxon>Bacillota</taxon>
        <taxon>Bacilli</taxon>
        <taxon>Bacillales</taxon>
        <taxon>Bacillaceae</taxon>
        <taxon>Alteribacillus</taxon>
    </lineage>
</organism>
<protein>
    <submittedName>
        <fullName evidence="2">Uncharacterized protein</fullName>
    </submittedName>
</protein>
<dbReference type="STRING" id="930128.SAMN05192532_105135"/>
<proteinExistence type="predicted"/>
<dbReference type="AlphaFoldDB" id="A0A1I2E747"/>
<evidence type="ECO:0000313" key="2">
    <source>
        <dbReference type="EMBL" id="SFE88446.1"/>
    </source>
</evidence>
<sequence>MGKRLKKKSRKQTKDENEDQLFSSDETFAFIAGYTSNGVPYGITHEEAAEIEGMDAVKEDEGKNAKDDDRRVEVNDDDLPF</sequence>
<dbReference type="RefSeq" id="WP_091662127.1">
    <property type="nucleotide sequence ID" value="NZ_FONT01000005.1"/>
</dbReference>
<keyword evidence="3" id="KW-1185">Reference proteome</keyword>
<evidence type="ECO:0000256" key="1">
    <source>
        <dbReference type="SAM" id="MobiDB-lite"/>
    </source>
</evidence>
<feature type="compositionally biased region" description="Basic residues" evidence="1">
    <location>
        <begin position="1"/>
        <end position="11"/>
    </location>
</feature>
<accession>A0A1I2E747</accession>
<feature type="region of interest" description="Disordered" evidence="1">
    <location>
        <begin position="53"/>
        <end position="81"/>
    </location>
</feature>
<reference evidence="2 3" key="1">
    <citation type="submission" date="2016-10" db="EMBL/GenBank/DDBJ databases">
        <authorList>
            <person name="de Groot N.N."/>
        </authorList>
    </citation>
    <scope>NUCLEOTIDE SEQUENCE [LARGE SCALE GENOMIC DNA]</scope>
    <source>
        <strain evidence="2 3">DSM 23995</strain>
    </source>
</reference>
<feature type="compositionally biased region" description="Basic and acidic residues" evidence="1">
    <location>
        <begin position="55"/>
        <end position="74"/>
    </location>
</feature>